<proteinExistence type="predicted"/>
<reference evidence="1" key="1">
    <citation type="submission" date="2018-11" db="EMBL/GenBank/DDBJ databases">
        <title>The sequence and de novo assembly of Larimichthys crocea genome using PacBio and Hi-C technologies.</title>
        <authorList>
            <person name="Xu P."/>
            <person name="Chen B."/>
            <person name="Zhou Z."/>
            <person name="Ke Q."/>
            <person name="Wu Y."/>
            <person name="Bai H."/>
            <person name="Pu F."/>
        </authorList>
    </citation>
    <scope>NUCLEOTIDE SEQUENCE</scope>
    <source>
        <tissue evidence="1">Muscle</tissue>
    </source>
</reference>
<protein>
    <submittedName>
        <fullName evidence="1">Uncharacterized protein</fullName>
    </submittedName>
</protein>
<accession>A0ACD3RFU8</accession>
<sequence>MLMMMKNSGMDAHQVDIDSEFEPHSRSRSCTWPLPCPEDFPGGEEASRGLALASVKVEQYNVPACRAERKGGAPAEIKHPAGAPAPVVAAPACMSGAALDVAGQLRKAKSSRRNAWGNLSYADLITRAIESAPEKRLTLSQIYDWMVRFVPYFKDKGDSNSSAGWKNSIRHNLSLHSRFIRVQNEGTGKSSWWMLNPEGGKMGKGPRRRAASIDNGTRYLKTKGRISRKRAGAIGLGRGQGQGAGPAMQGSPEHGSPAGKGGVGMGGEEYDTWTDLHSRTSSSASTLSGCLSPILAEAEADEPEEGGLSCSASPRLYPSPSSTRSPALGTGGHCPNVELPQLTDLTGAISLDESGYPQPPQIKCNGYPYVPGPKAEGSYCGPMYTQPSMGMLRHHTPMETIQENKPVSFQRPMRGYSENNALQSLLTGGTPYCNKDTVLGQGRETHTLMTQGTNGVHSPHSHNQNRSHNHNHNHSQEHTHNPSLHNGHASVHDQNTSHHQNHSQGHKHQASLDYSHSHKPHPAHDYGPSHEHGHNNKVNASHDHNPRTNQSHMHNHNPHNSHNPMHGGPHPQALSPRVSTDILQPYSLKTSNHYGPRPHLPTSPSLPPNPASVMDVPQDPCRLASAPHPRHQPYPGAHHQGMTDSWHGYYHNNHQPGNTGYQGQQHNSHIRMAANLEMENIPNSLDCDVDSILLSDFMDTESMDFNFDGSLSQGVGMGMGMSLGAFACPPPAHSNQSWVPG</sequence>
<comment type="caution">
    <text evidence="1">The sequence shown here is derived from an EMBL/GenBank/DDBJ whole genome shotgun (WGS) entry which is preliminary data.</text>
</comment>
<evidence type="ECO:0000313" key="1">
    <source>
        <dbReference type="EMBL" id="TMS18212.1"/>
    </source>
</evidence>
<keyword evidence="2" id="KW-1185">Reference proteome</keyword>
<dbReference type="Proteomes" id="UP000793456">
    <property type="component" value="Chromosome VI"/>
</dbReference>
<feature type="non-terminal residue" evidence="1">
    <location>
        <position position="741"/>
    </location>
</feature>
<organism evidence="1 2">
    <name type="scientific">Larimichthys crocea</name>
    <name type="common">Large yellow croaker</name>
    <name type="synonym">Pseudosciaena crocea</name>
    <dbReference type="NCBI Taxonomy" id="215358"/>
    <lineage>
        <taxon>Eukaryota</taxon>
        <taxon>Metazoa</taxon>
        <taxon>Chordata</taxon>
        <taxon>Craniata</taxon>
        <taxon>Vertebrata</taxon>
        <taxon>Euteleostomi</taxon>
        <taxon>Actinopterygii</taxon>
        <taxon>Neopterygii</taxon>
        <taxon>Teleostei</taxon>
        <taxon>Neoteleostei</taxon>
        <taxon>Acanthomorphata</taxon>
        <taxon>Eupercaria</taxon>
        <taxon>Sciaenidae</taxon>
        <taxon>Larimichthys</taxon>
    </lineage>
</organism>
<name>A0ACD3RFU8_LARCR</name>
<evidence type="ECO:0000313" key="2">
    <source>
        <dbReference type="Proteomes" id="UP000793456"/>
    </source>
</evidence>
<dbReference type="EMBL" id="CM011679">
    <property type="protein sequence ID" value="TMS18212.1"/>
    <property type="molecule type" value="Genomic_DNA"/>
</dbReference>
<gene>
    <name evidence="1" type="ORF">E3U43_010538</name>
</gene>